<feature type="domain" description="Methionyl/Valyl/Leucyl/Isoleucyl-tRNA synthetase anticodon-binding" evidence="11">
    <location>
        <begin position="658"/>
        <end position="800"/>
    </location>
</feature>
<keyword evidence="6 8" id="KW-0030">Aminoacyl-tRNA synthetase</keyword>
<accession>A0A558DBT9</accession>
<feature type="short sequence motif" description="'KMSKS' region" evidence="8">
    <location>
        <begin position="581"/>
        <end position="585"/>
    </location>
</feature>
<dbReference type="InterPro" id="IPR014729">
    <property type="entry name" value="Rossmann-like_a/b/a_fold"/>
</dbReference>
<comment type="caution">
    <text evidence="12">The sequence shown here is derived from an EMBL/GenBank/DDBJ whole genome shotgun (WGS) entry which is preliminary data.</text>
</comment>
<dbReference type="SUPFAM" id="SSF50677">
    <property type="entry name" value="ValRS/IleRS/LeuRS editing domain"/>
    <property type="match status" value="1"/>
</dbReference>
<dbReference type="AlphaFoldDB" id="A0A558DBT9"/>
<dbReference type="PROSITE" id="PS00178">
    <property type="entry name" value="AA_TRNA_LIGASE_I"/>
    <property type="match status" value="1"/>
</dbReference>
<dbReference type="SUPFAM" id="SSF52374">
    <property type="entry name" value="Nucleotidylyl transferase"/>
    <property type="match status" value="1"/>
</dbReference>
<gene>
    <name evidence="8 12" type="primary">valS</name>
    <name evidence="12" type="ORF">FNH05_06470</name>
</gene>
<evidence type="ECO:0000313" key="12">
    <source>
        <dbReference type="EMBL" id="TVT58448.1"/>
    </source>
</evidence>
<proteinExistence type="inferred from homology"/>
<name>A0A558DBT9_9PSEU</name>
<feature type="region of interest" description="Disordered" evidence="9">
    <location>
        <begin position="469"/>
        <end position="500"/>
    </location>
</feature>
<dbReference type="PRINTS" id="PR00986">
    <property type="entry name" value="TRNASYNTHVAL"/>
</dbReference>
<dbReference type="Gene3D" id="3.40.50.620">
    <property type="entry name" value="HUPs"/>
    <property type="match status" value="2"/>
</dbReference>
<comment type="subcellular location">
    <subcellularLocation>
        <location evidence="8">Cytoplasm</location>
    </subcellularLocation>
</comment>
<reference evidence="12 13" key="2">
    <citation type="submission" date="2019-08" db="EMBL/GenBank/DDBJ databases">
        <title>Amycolatopsis acidicola sp. nov., isolated from peat swamp forest soil.</title>
        <authorList>
            <person name="Srisuk N."/>
        </authorList>
    </citation>
    <scope>NUCLEOTIDE SEQUENCE [LARGE SCALE GENOMIC DNA]</scope>
    <source>
        <strain evidence="12 13">TBRC 6029</strain>
    </source>
</reference>
<dbReference type="RefSeq" id="WP_144586358.1">
    <property type="nucleotide sequence ID" value="NZ_VJWX01000038.1"/>
</dbReference>
<dbReference type="CDD" id="cd07962">
    <property type="entry name" value="Anticodon_Ia_Val"/>
    <property type="match status" value="1"/>
</dbReference>
<evidence type="ECO:0000256" key="3">
    <source>
        <dbReference type="ARBA" id="ARBA00022741"/>
    </source>
</evidence>
<evidence type="ECO:0000256" key="2">
    <source>
        <dbReference type="ARBA" id="ARBA00022598"/>
    </source>
</evidence>
<feature type="domain" description="Aminoacyl-tRNA synthetase class Ia" evidence="10">
    <location>
        <begin position="120"/>
        <end position="619"/>
    </location>
</feature>
<dbReference type="InterPro" id="IPR022874">
    <property type="entry name" value="Valine-tRNA_ligase_type_2"/>
</dbReference>
<feature type="binding site" evidence="8">
    <location>
        <position position="584"/>
    </location>
    <ligand>
        <name>ATP</name>
        <dbReference type="ChEBI" id="CHEBI:30616"/>
    </ligand>
</feature>
<keyword evidence="4 8" id="KW-0067">ATP-binding</keyword>
<dbReference type="GO" id="GO:0002161">
    <property type="term" value="F:aminoacyl-tRNA deacylase activity"/>
    <property type="evidence" value="ECO:0007669"/>
    <property type="project" value="InterPro"/>
</dbReference>
<dbReference type="GO" id="GO:0005829">
    <property type="term" value="C:cytosol"/>
    <property type="evidence" value="ECO:0007669"/>
    <property type="project" value="TreeGrafter"/>
</dbReference>
<evidence type="ECO:0000313" key="13">
    <source>
        <dbReference type="Proteomes" id="UP000320011"/>
    </source>
</evidence>
<dbReference type="InterPro" id="IPR001412">
    <property type="entry name" value="aa-tRNA-synth_I_CS"/>
</dbReference>
<dbReference type="HAMAP" id="MF_02005">
    <property type="entry name" value="Val_tRNA_synth_type2"/>
    <property type="match status" value="1"/>
</dbReference>
<dbReference type="Pfam" id="PF08264">
    <property type="entry name" value="Anticodon_1"/>
    <property type="match status" value="1"/>
</dbReference>
<organism evidence="12 13">
    <name type="scientific">Amycolatopsis rhizosphaerae</name>
    <dbReference type="NCBI Taxonomy" id="2053003"/>
    <lineage>
        <taxon>Bacteria</taxon>
        <taxon>Bacillati</taxon>
        <taxon>Actinomycetota</taxon>
        <taxon>Actinomycetes</taxon>
        <taxon>Pseudonocardiales</taxon>
        <taxon>Pseudonocardiaceae</taxon>
        <taxon>Amycolatopsis</taxon>
    </lineage>
</organism>
<protein>
    <recommendedName>
        <fullName evidence="8">Valine--tRNA ligase</fullName>
        <ecNumber evidence="8">6.1.1.9</ecNumber>
    </recommendedName>
    <alternativeName>
        <fullName evidence="8">Valyl-tRNA synthetase</fullName>
        <shortName evidence="8">ValRS</shortName>
    </alternativeName>
</protein>
<evidence type="ECO:0000256" key="9">
    <source>
        <dbReference type="SAM" id="MobiDB-lite"/>
    </source>
</evidence>
<dbReference type="Pfam" id="PF00133">
    <property type="entry name" value="tRNA-synt_1"/>
    <property type="match status" value="2"/>
</dbReference>
<dbReference type="PANTHER" id="PTHR11946">
    <property type="entry name" value="VALYL-TRNA SYNTHETASES"/>
    <property type="match status" value="1"/>
</dbReference>
<dbReference type="InterPro" id="IPR048044">
    <property type="entry name" value="Valyl-tRNA_ligase_actino"/>
</dbReference>
<keyword evidence="5 8" id="KW-0648">Protein biosynthesis</keyword>
<evidence type="ECO:0000256" key="5">
    <source>
        <dbReference type="ARBA" id="ARBA00022917"/>
    </source>
</evidence>
<comment type="function">
    <text evidence="8">Catalyzes the attachment of valine to tRNA(Val). As ValRS can inadvertently accommodate and process structurally similar amino acids such as threonine, to avoid such errors, it has a 'posttransfer' editing activity that hydrolyzes mischarged Thr-tRNA(Val) in a tRNA-dependent manner.</text>
</comment>
<dbReference type="SUPFAM" id="SSF47323">
    <property type="entry name" value="Anticodon-binding domain of a subclass of class I aminoacyl-tRNA synthetases"/>
    <property type="match status" value="1"/>
</dbReference>
<feature type="short sequence motif" description="'HIGH' region" evidence="8">
    <location>
        <begin position="50"/>
        <end position="60"/>
    </location>
</feature>
<dbReference type="GO" id="GO:0005524">
    <property type="term" value="F:ATP binding"/>
    <property type="evidence" value="ECO:0007669"/>
    <property type="project" value="UniProtKB-UniRule"/>
</dbReference>
<comment type="catalytic activity">
    <reaction evidence="7 8">
        <text>tRNA(Val) + L-valine + ATP = L-valyl-tRNA(Val) + AMP + diphosphate</text>
        <dbReference type="Rhea" id="RHEA:10704"/>
        <dbReference type="Rhea" id="RHEA-COMP:9672"/>
        <dbReference type="Rhea" id="RHEA-COMP:9708"/>
        <dbReference type="ChEBI" id="CHEBI:30616"/>
        <dbReference type="ChEBI" id="CHEBI:33019"/>
        <dbReference type="ChEBI" id="CHEBI:57762"/>
        <dbReference type="ChEBI" id="CHEBI:78442"/>
        <dbReference type="ChEBI" id="CHEBI:78537"/>
        <dbReference type="ChEBI" id="CHEBI:456215"/>
        <dbReference type="EC" id="6.1.1.9"/>
    </reaction>
</comment>
<comment type="domain">
    <text evidence="8">ValRS has two distinct active sites: one for aminoacylation and one for editing. The misactivated threonine is translocated from the active site to the editing site.</text>
</comment>
<dbReference type="InterPro" id="IPR013155">
    <property type="entry name" value="M/V/L/I-tRNA-synth_anticd-bd"/>
</dbReference>
<dbReference type="Gene3D" id="3.90.740.10">
    <property type="entry name" value="Valyl/Leucyl/Isoleucyl-tRNA synthetase, editing domain"/>
    <property type="match status" value="1"/>
</dbReference>
<evidence type="ECO:0000256" key="7">
    <source>
        <dbReference type="ARBA" id="ARBA00047552"/>
    </source>
</evidence>
<evidence type="ECO:0000259" key="11">
    <source>
        <dbReference type="Pfam" id="PF08264"/>
    </source>
</evidence>
<dbReference type="EC" id="6.1.1.9" evidence="8"/>
<comment type="similarity">
    <text evidence="8">Belongs to the class-I aminoacyl-tRNA synthetase family. ValS type 2 subfamily.</text>
</comment>
<keyword evidence="1 8" id="KW-0963">Cytoplasm</keyword>
<keyword evidence="2 8" id="KW-0436">Ligase</keyword>
<dbReference type="InterPro" id="IPR009008">
    <property type="entry name" value="Val/Leu/Ile-tRNA-synth_edit"/>
</dbReference>
<dbReference type="InterPro" id="IPR033705">
    <property type="entry name" value="Anticodon_Ia_Val"/>
</dbReference>
<dbReference type="InterPro" id="IPR002300">
    <property type="entry name" value="aa-tRNA-synth_Ia"/>
</dbReference>
<evidence type="ECO:0000256" key="8">
    <source>
        <dbReference type="HAMAP-Rule" id="MF_02005"/>
    </source>
</evidence>
<dbReference type="NCBIfam" id="NF000540">
    <property type="entry name" value="alt_ValS"/>
    <property type="match status" value="1"/>
</dbReference>
<keyword evidence="3 8" id="KW-0547">Nucleotide-binding</keyword>
<dbReference type="Proteomes" id="UP000320011">
    <property type="component" value="Unassembled WGS sequence"/>
</dbReference>
<dbReference type="Gene3D" id="1.10.730.10">
    <property type="entry name" value="Isoleucyl-tRNA Synthetase, Domain 1"/>
    <property type="match status" value="1"/>
</dbReference>
<dbReference type="InterPro" id="IPR009080">
    <property type="entry name" value="tRNAsynth_Ia_anticodon-bd"/>
</dbReference>
<sequence>MSETTPNVPDRPALDGLDAKWADQWEQSGIYRFTAPGERAAVFSIDTPPPTVSGSLHVGHVFSYTHTDIVARFQRMRGKQVFYPMGWDDNGLPTERRVQNYFGVRCEPSLPYDPDFQVPEPVVKKGERPVRDISRRNFIELCELLTAEDEKAFEDTWRRLGLSVDWSRTYTTIGRHAQRVSQRAFLRLLDRGEAYQAEAPTLWDVGFRTAVAQAELEDREHAGAWHRISFHQHDGSPIHIETTRPELLPACVALIAHPDDERYRHLFGQTVTSPLFGVEVPVLAHPAAEMERGAGIAMCCTFGDLTDVQWWRELKLPARTVIGRDGRILPEPPHGLDSEEGRKAYAELAGATVHTARERVVALLRESGDLDGEPRKTVRPVKFYEKGDKPLEIVSSRQWFIRSLDHQDAMLARGAELKWHPAYMKARYDDWVRGLNGDWLVSRQRFFGVPFPIWYPLDEAGEPVYGAPILPGEDQLPVDPSSDTPAGYTEDQRGKPGGFVGDPDIMDTWATSSLTPQIACGWGEDDELYAQTFPMDLRPQAHDIIRTWLFATVLRAELESQTLPWYHAALSGWILDPDRKKMSKSKGNVVTPIGLLEQFSPDAVRYWAANGRPGTDTAFDQGQMKIGRRLATKLLNASKFALGFPEPTADARITETLDQAMLASLDDVIRQATDALETFEYTTALERIERFFWFFCDDYLELIKQRAYDEEGGAATQSARLALRKALASLQRLFAPFLPYSTEEAWSWWHTDSVHRAEWPTPAGAGDGDAAEVITLASTAISAIRKAKSDAKRSMRSPVESVRIQGPANQVETLGSIGADLRAAGNVEALELAPDGEELRIEVVLAEVEA</sequence>
<dbReference type="NCBIfam" id="NF009687">
    <property type="entry name" value="PRK13208.1"/>
    <property type="match status" value="1"/>
</dbReference>
<keyword evidence="13" id="KW-1185">Reference proteome</keyword>
<evidence type="ECO:0000256" key="1">
    <source>
        <dbReference type="ARBA" id="ARBA00022490"/>
    </source>
</evidence>
<feature type="domain" description="Aminoacyl-tRNA synthetase class Ia" evidence="10">
    <location>
        <begin position="21"/>
        <end position="104"/>
    </location>
</feature>
<dbReference type="EMBL" id="VJWX01000038">
    <property type="protein sequence ID" value="TVT58448.1"/>
    <property type="molecule type" value="Genomic_DNA"/>
</dbReference>
<evidence type="ECO:0000256" key="4">
    <source>
        <dbReference type="ARBA" id="ARBA00022840"/>
    </source>
</evidence>
<dbReference type="PANTHER" id="PTHR11946:SF93">
    <property type="entry name" value="VALINE--TRNA LIGASE, CHLOROPLASTIC_MITOCHONDRIAL 2"/>
    <property type="match status" value="1"/>
</dbReference>
<dbReference type="GO" id="GO:0006438">
    <property type="term" value="P:valyl-tRNA aminoacylation"/>
    <property type="evidence" value="ECO:0007669"/>
    <property type="project" value="UniProtKB-UniRule"/>
</dbReference>
<evidence type="ECO:0000259" key="10">
    <source>
        <dbReference type="Pfam" id="PF00133"/>
    </source>
</evidence>
<dbReference type="InterPro" id="IPR002303">
    <property type="entry name" value="Valyl-tRNA_ligase"/>
</dbReference>
<dbReference type="GO" id="GO:0004832">
    <property type="term" value="F:valine-tRNA ligase activity"/>
    <property type="evidence" value="ECO:0007669"/>
    <property type="project" value="UniProtKB-UniRule"/>
</dbReference>
<comment type="subunit">
    <text evidence="8">Monomer.</text>
</comment>
<reference evidence="12 13" key="1">
    <citation type="submission" date="2019-07" db="EMBL/GenBank/DDBJ databases">
        <authorList>
            <person name="Duangmal K."/>
            <person name="Teo W.F.A."/>
        </authorList>
    </citation>
    <scope>NUCLEOTIDE SEQUENCE [LARGE SCALE GENOMIC DNA]</scope>
    <source>
        <strain evidence="12 13">TBRC 6029</strain>
    </source>
</reference>
<evidence type="ECO:0000256" key="6">
    <source>
        <dbReference type="ARBA" id="ARBA00023146"/>
    </source>
</evidence>
<dbReference type="OrthoDB" id="9810365at2"/>